<proteinExistence type="predicted"/>
<gene>
    <name evidence="1" type="ORF">MNBD_CHLOROFLEXI01-1978</name>
</gene>
<organism evidence="1">
    <name type="scientific">hydrothermal vent metagenome</name>
    <dbReference type="NCBI Taxonomy" id="652676"/>
    <lineage>
        <taxon>unclassified sequences</taxon>
        <taxon>metagenomes</taxon>
        <taxon>ecological metagenomes</taxon>
    </lineage>
</organism>
<dbReference type="AlphaFoldDB" id="A0A3B0VQ60"/>
<dbReference type="EMBL" id="UOEU01000477">
    <property type="protein sequence ID" value="VAW33734.1"/>
    <property type="molecule type" value="Genomic_DNA"/>
</dbReference>
<reference evidence="1" key="1">
    <citation type="submission" date="2018-06" db="EMBL/GenBank/DDBJ databases">
        <authorList>
            <person name="Zhirakovskaya E."/>
        </authorList>
    </citation>
    <scope>NUCLEOTIDE SEQUENCE</scope>
</reference>
<accession>A0A3B0VQ60</accession>
<evidence type="ECO:0000313" key="1">
    <source>
        <dbReference type="EMBL" id="VAW33734.1"/>
    </source>
</evidence>
<sequence>MVSFFDTIAPSDSVAVLLSGIAAPESSMTLEAWLMDSQTGAIFPLGQVAPDANGRLSLQFSDPDGRNLLGLYDGFQITQEPQFDDDPTPGTAVYSGQQVPEALSQIRTITVVSGDVPTAYGLGARLQTEELLRHVEFIQIANDLLSIADAQRHAEHVVNLLEGEQGEQFGDLDGAHGIQNPGDGFGIIPYVTLMQETAVLAANAPDATNAIQIHSSHVVLATDNARLWAEQIREAALNILGSSTVGEIDTYVQTINQLGSLLLNGADSNNDGAIAPAEGGVFAAYQHTQYMAAIPIINE</sequence>
<name>A0A3B0VQ60_9ZZZZ</name>
<protein>
    <submittedName>
        <fullName evidence="1">Uncharacterized protein</fullName>
    </submittedName>
</protein>